<protein>
    <recommendedName>
        <fullName evidence="2">Mu-like prophage FluMu N-terminal domain-containing protein</fullName>
    </recommendedName>
</protein>
<organism evidence="3 4">
    <name type="scientific">Pararhodospirillum oryzae</name>
    <dbReference type="NCBI Taxonomy" id="478448"/>
    <lineage>
        <taxon>Bacteria</taxon>
        <taxon>Pseudomonadati</taxon>
        <taxon>Pseudomonadota</taxon>
        <taxon>Alphaproteobacteria</taxon>
        <taxon>Rhodospirillales</taxon>
        <taxon>Rhodospirillaceae</taxon>
        <taxon>Pararhodospirillum</taxon>
    </lineage>
</organism>
<dbReference type="Gene3D" id="3.40.5.80">
    <property type="match status" value="1"/>
</dbReference>
<dbReference type="Pfam" id="PF17891">
    <property type="entry name" value="FluMu_N"/>
    <property type="match status" value="1"/>
</dbReference>
<evidence type="ECO:0000313" key="4">
    <source>
        <dbReference type="Proteomes" id="UP000321567"/>
    </source>
</evidence>
<accession>A0A512HA01</accession>
<comment type="caution">
    <text evidence="3">The sequence shown here is derived from an EMBL/GenBank/DDBJ whole genome shotgun (WGS) entry which is preliminary data.</text>
</comment>
<proteinExistence type="predicted"/>
<feature type="region of interest" description="Disordered" evidence="1">
    <location>
        <begin position="54"/>
        <end position="73"/>
    </location>
</feature>
<gene>
    <name evidence="3" type="ORF">ROR02_24060</name>
</gene>
<feature type="compositionally biased region" description="Low complexity" evidence="1">
    <location>
        <begin position="61"/>
        <end position="73"/>
    </location>
</feature>
<feature type="domain" description="Mu-like prophage FluMu N-terminal" evidence="2">
    <location>
        <begin position="9"/>
        <end position="53"/>
    </location>
</feature>
<sequence>MAGVILRVSARRPGFRRAGRAWDTAPTDLNPETLTAEQVAALKAEPMLVVEEIALPPDPTAPKGKGAPAPKEG</sequence>
<name>A0A512HA01_9PROT</name>
<evidence type="ECO:0000259" key="2">
    <source>
        <dbReference type="Pfam" id="PF17891"/>
    </source>
</evidence>
<reference evidence="3 4" key="1">
    <citation type="submission" date="2019-07" db="EMBL/GenBank/DDBJ databases">
        <title>Whole genome shotgun sequence of Rhodospirillum oryzae NBRC 107573.</title>
        <authorList>
            <person name="Hosoyama A."/>
            <person name="Uohara A."/>
            <person name="Ohji S."/>
            <person name="Ichikawa N."/>
        </authorList>
    </citation>
    <scope>NUCLEOTIDE SEQUENCE [LARGE SCALE GENOMIC DNA]</scope>
    <source>
        <strain evidence="3 4">NBRC 107573</strain>
    </source>
</reference>
<dbReference type="RefSeq" id="WP_147164290.1">
    <property type="nucleotide sequence ID" value="NZ_BJZO01000069.1"/>
</dbReference>
<evidence type="ECO:0000313" key="3">
    <source>
        <dbReference type="EMBL" id="GEO82275.1"/>
    </source>
</evidence>
<dbReference type="EMBL" id="BJZO01000069">
    <property type="protein sequence ID" value="GEO82275.1"/>
    <property type="molecule type" value="Genomic_DNA"/>
</dbReference>
<keyword evidence="4" id="KW-1185">Reference proteome</keyword>
<dbReference type="SUPFAM" id="SSF160059">
    <property type="entry name" value="PriA/YqbF domain"/>
    <property type="match status" value="1"/>
</dbReference>
<evidence type="ECO:0000256" key="1">
    <source>
        <dbReference type="SAM" id="MobiDB-lite"/>
    </source>
</evidence>
<dbReference type="AlphaFoldDB" id="A0A512HA01"/>
<dbReference type="Proteomes" id="UP000321567">
    <property type="component" value="Unassembled WGS sequence"/>
</dbReference>
<dbReference type="InterPro" id="IPR041227">
    <property type="entry name" value="FluMu_N"/>
</dbReference>